<accession>A0ABY1PV16</accession>
<feature type="transmembrane region" description="Helical" evidence="6">
    <location>
        <begin position="95"/>
        <end position="116"/>
    </location>
</feature>
<keyword evidence="2" id="KW-1003">Cell membrane</keyword>
<feature type="transmembrane region" description="Helical" evidence="6">
    <location>
        <begin position="197"/>
        <end position="226"/>
    </location>
</feature>
<proteinExistence type="predicted"/>
<gene>
    <name evidence="7" type="ORF">SAMN06295970_102323</name>
</gene>
<evidence type="ECO:0000313" key="7">
    <source>
        <dbReference type="EMBL" id="SMP49806.1"/>
    </source>
</evidence>
<evidence type="ECO:0000313" key="8">
    <source>
        <dbReference type="Proteomes" id="UP001158049"/>
    </source>
</evidence>
<evidence type="ECO:0008006" key="9">
    <source>
        <dbReference type="Google" id="ProtNLM"/>
    </source>
</evidence>
<feature type="transmembrane region" description="Helical" evidence="6">
    <location>
        <begin position="49"/>
        <end position="75"/>
    </location>
</feature>
<evidence type="ECO:0000256" key="2">
    <source>
        <dbReference type="ARBA" id="ARBA00022475"/>
    </source>
</evidence>
<evidence type="ECO:0000256" key="3">
    <source>
        <dbReference type="ARBA" id="ARBA00022692"/>
    </source>
</evidence>
<feature type="transmembrane region" description="Helical" evidence="6">
    <location>
        <begin position="20"/>
        <end position="37"/>
    </location>
</feature>
<dbReference type="EMBL" id="FXUL01000002">
    <property type="protein sequence ID" value="SMP49806.1"/>
    <property type="molecule type" value="Genomic_DNA"/>
</dbReference>
<feature type="transmembrane region" description="Helical" evidence="6">
    <location>
        <begin position="137"/>
        <end position="159"/>
    </location>
</feature>
<feature type="transmembrane region" description="Helical" evidence="6">
    <location>
        <begin position="165"/>
        <end position="185"/>
    </location>
</feature>
<feature type="transmembrane region" description="Helical" evidence="6">
    <location>
        <begin position="279"/>
        <end position="303"/>
    </location>
</feature>
<keyword evidence="8" id="KW-1185">Reference proteome</keyword>
<dbReference type="Pfam" id="PF03706">
    <property type="entry name" value="LPG_synthase_TM"/>
    <property type="match status" value="1"/>
</dbReference>
<keyword evidence="4 6" id="KW-1133">Transmembrane helix</keyword>
<keyword evidence="5 6" id="KW-0472">Membrane</keyword>
<dbReference type="RefSeq" id="WP_283441123.1">
    <property type="nucleotide sequence ID" value="NZ_FXUL01000002.1"/>
</dbReference>
<reference evidence="7 8" key="1">
    <citation type="submission" date="2017-05" db="EMBL/GenBank/DDBJ databases">
        <authorList>
            <person name="Varghese N."/>
            <person name="Submissions S."/>
        </authorList>
    </citation>
    <scope>NUCLEOTIDE SEQUENCE [LARGE SCALE GENOMIC DNA]</scope>
    <source>
        <strain evidence="7 8">DSM 26001</strain>
    </source>
</reference>
<sequence length="313" mass="32622">MSEPTPPAPEASRAARLRKLAGPLLGLVIVGLALWGLHGMLQGTSTAEIVAALSALPPAKAALAVGCTALSYVVLTLYDRLSLRWLGLHWPWRRSAPGTAMAYAVGNVSFNALLIAGTLRYSAWKAAGVQPGQAAKVAVFASLGFWLGYAALGGLLFTADPVRPSLRLVGIALLLAVLGYLLLAWRVPAFRLGRRQVALPAPGLCIGQVGVGVLDLAGISGVLWLLLPAIPGYAYIHFLQAFMLAMVAGSASQAPGGLGVFDSAFLLLLPAGSPLPQALAALLAFRVIYYALPLLPAGAAFLARQALRLVRPR</sequence>
<evidence type="ECO:0000256" key="1">
    <source>
        <dbReference type="ARBA" id="ARBA00004651"/>
    </source>
</evidence>
<comment type="subcellular location">
    <subcellularLocation>
        <location evidence="1">Cell membrane</location>
        <topology evidence="1">Multi-pass membrane protein</topology>
    </subcellularLocation>
</comment>
<keyword evidence="3 6" id="KW-0812">Transmembrane</keyword>
<evidence type="ECO:0000256" key="4">
    <source>
        <dbReference type="ARBA" id="ARBA00022989"/>
    </source>
</evidence>
<organism evidence="7 8">
    <name type="scientific">Noviherbaspirillum suwonense</name>
    <dbReference type="NCBI Taxonomy" id="1224511"/>
    <lineage>
        <taxon>Bacteria</taxon>
        <taxon>Pseudomonadati</taxon>
        <taxon>Pseudomonadota</taxon>
        <taxon>Betaproteobacteria</taxon>
        <taxon>Burkholderiales</taxon>
        <taxon>Oxalobacteraceae</taxon>
        <taxon>Noviherbaspirillum</taxon>
    </lineage>
</organism>
<dbReference type="InterPro" id="IPR022791">
    <property type="entry name" value="L-PG_synthase/AglD"/>
</dbReference>
<dbReference type="Proteomes" id="UP001158049">
    <property type="component" value="Unassembled WGS sequence"/>
</dbReference>
<protein>
    <recommendedName>
        <fullName evidence="9">Lysylphosphatidylglycerol synthetase</fullName>
    </recommendedName>
</protein>
<evidence type="ECO:0000256" key="5">
    <source>
        <dbReference type="ARBA" id="ARBA00023136"/>
    </source>
</evidence>
<evidence type="ECO:0000256" key="6">
    <source>
        <dbReference type="SAM" id="Phobius"/>
    </source>
</evidence>
<comment type="caution">
    <text evidence="7">The sequence shown here is derived from an EMBL/GenBank/DDBJ whole genome shotgun (WGS) entry which is preliminary data.</text>
</comment>
<name>A0ABY1PV16_9BURK</name>